<dbReference type="Proteomes" id="UP000886520">
    <property type="component" value="Chromosome 19"/>
</dbReference>
<organism evidence="1 2">
    <name type="scientific">Adiantum capillus-veneris</name>
    <name type="common">Maidenhair fern</name>
    <dbReference type="NCBI Taxonomy" id="13818"/>
    <lineage>
        <taxon>Eukaryota</taxon>
        <taxon>Viridiplantae</taxon>
        <taxon>Streptophyta</taxon>
        <taxon>Embryophyta</taxon>
        <taxon>Tracheophyta</taxon>
        <taxon>Polypodiopsida</taxon>
        <taxon>Polypodiidae</taxon>
        <taxon>Polypodiales</taxon>
        <taxon>Pteridineae</taxon>
        <taxon>Pteridaceae</taxon>
        <taxon>Vittarioideae</taxon>
        <taxon>Adiantum</taxon>
    </lineage>
</organism>
<dbReference type="EMBL" id="JABFUD020000019">
    <property type="protein sequence ID" value="KAI5065519.1"/>
    <property type="molecule type" value="Genomic_DNA"/>
</dbReference>
<protein>
    <submittedName>
        <fullName evidence="1">Uncharacterized protein</fullName>
    </submittedName>
</protein>
<proteinExistence type="predicted"/>
<comment type="caution">
    <text evidence="1">The sequence shown here is derived from an EMBL/GenBank/DDBJ whole genome shotgun (WGS) entry which is preliminary data.</text>
</comment>
<sequence length="105" mass="11368">MYALLKGGVQLGHALAPQYLSFLTSNPPPPPPPPLPFSLSLSLSLSHTHTHTHTHTHIHTLQSLDVSCSKDCRVSKATIFLISTLGNLGRSMGQQWILSQVSCIC</sequence>
<evidence type="ECO:0000313" key="1">
    <source>
        <dbReference type="EMBL" id="KAI5065519.1"/>
    </source>
</evidence>
<accession>A0A9D4UDX3</accession>
<dbReference type="AlphaFoldDB" id="A0A9D4UDX3"/>
<keyword evidence="2" id="KW-1185">Reference proteome</keyword>
<name>A0A9D4UDX3_ADICA</name>
<gene>
    <name evidence="1" type="ORF">GOP47_0020214</name>
</gene>
<reference evidence="1" key="1">
    <citation type="submission" date="2021-01" db="EMBL/GenBank/DDBJ databases">
        <title>Adiantum capillus-veneris genome.</title>
        <authorList>
            <person name="Fang Y."/>
            <person name="Liao Q."/>
        </authorList>
    </citation>
    <scope>NUCLEOTIDE SEQUENCE</scope>
    <source>
        <strain evidence="1">H3</strain>
        <tissue evidence="1">Leaf</tissue>
    </source>
</reference>
<evidence type="ECO:0000313" key="2">
    <source>
        <dbReference type="Proteomes" id="UP000886520"/>
    </source>
</evidence>